<evidence type="ECO:0000313" key="4">
    <source>
        <dbReference type="Proteomes" id="UP000199167"/>
    </source>
</evidence>
<protein>
    <submittedName>
        <fullName evidence="3">Tricorn protease C1 domain-containing protein</fullName>
    </submittedName>
</protein>
<keyword evidence="1" id="KW-0812">Transmembrane</keyword>
<organism evidence="3 4">
    <name type="scientific">Cognatiyoonia koreensis</name>
    <dbReference type="NCBI Taxonomy" id="364200"/>
    <lineage>
        <taxon>Bacteria</taxon>
        <taxon>Pseudomonadati</taxon>
        <taxon>Pseudomonadota</taxon>
        <taxon>Alphaproteobacteria</taxon>
        <taxon>Rhodobacterales</taxon>
        <taxon>Paracoccaceae</taxon>
        <taxon>Cognatiyoonia</taxon>
    </lineage>
</organism>
<dbReference type="GO" id="GO:0008236">
    <property type="term" value="F:serine-type peptidase activity"/>
    <property type="evidence" value="ECO:0007669"/>
    <property type="project" value="InterPro"/>
</dbReference>
<dbReference type="InterPro" id="IPR028204">
    <property type="entry name" value="Tricorn_C1"/>
</dbReference>
<sequence length="445" mass="48226">MQRVLKYFVYIIGSIAAVIAVSWVIYMPDSAQRGAWRAETGGSILELTPLKATLFSETSHSCLEVLSFPAHLKLVEILESAKIELIDTNTLQLVVDGTLDHQRYARIDQTPERCSRPNPQAATARAVFDAVWTAMDENYAFFDLHGVDWAARRERAPAPDAQLDDAELTNLLLHMMEGIDDGHVHFGTDQTGYASPATRPDWIPEGESLNRNILRNIAIANAGTTLTQAANAPIFYGLRGDGTGFIMIREMDVAIPLGGNSTDAMANAFDEVLRRLADARSLVIDIRYNPGGSDTVSFGVASHFIDEPRPVFIKTTRTGETQSAPFTAILEPFDDSADGRPVVLLTSNLTGSAAEILTLAMREIPHVVTMGEETSGGLSDVMGFMLPNGWGLGLSNQTYLTMDGQLFEGVGIPPDLPIAFETPQYLAGRDPVLAAAFAKAAELGN</sequence>
<dbReference type="AlphaFoldDB" id="A0A1I0PPJ0"/>
<dbReference type="Proteomes" id="UP000199167">
    <property type="component" value="Unassembled WGS sequence"/>
</dbReference>
<dbReference type="PANTHER" id="PTHR11261:SF3">
    <property type="entry name" value="RETINOL-BINDING PROTEIN 3"/>
    <property type="match status" value="1"/>
</dbReference>
<dbReference type="InterPro" id="IPR005151">
    <property type="entry name" value="Tail-specific_protease"/>
</dbReference>
<dbReference type="SMART" id="SM00245">
    <property type="entry name" value="TSPc"/>
    <property type="match status" value="1"/>
</dbReference>
<gene>
    <name evidence="3" type="ORF">SAMN04488515_1346</name>
</gene>
<keyword evidence="1" id="KW-0472">Membrane</keyword>
<proteinExistence type="predicted"/>
<feature type="transmembrane region" description="Helical" evidence="1">
    <location>
        <begin position="7"/>
        <end position="26"/>
    </location>
</feature>
<reference evidence="3 4" key="1">
    <citation type="submission" date="2016-10" db="EMBL/GenBank/DDBJ databases">
        <authorList>
            <person name="de Groot N.N."/>
        </authorList>
    </citation>
    <scope>NUCLEOTIDE SEQUENCE [LARGE SCALE GENOMIC DNA]</scope>
    <source>
        <strain evidence="3 4">DSM 17925</strain>
    </source>
</reference>
<evidence type="ECO:0000313" key="3">
    <source>
        <dbReference type="EMBL" id="SEW16310.1"/>
    </source>
</evidence>
<accession>A0A1I0PPJ0</accession>
<evidence type="ECO:0000256" key="1">
    <source>
        <dbReference type="SAM" id="Phobius"/>
    </source>
</evidence>
<dbReference type="STRING" id="364200.SAMN04488515_1346"/>
<keyword evidence="3" id="KW-0378">Hydrolase</keyword>
<evidence type="ECO:0000259" key="2">
    <source>
        <dbReference type="SMART" id="SM00245"/>
    </source>
</evidence>
<dbReference type="Gene3D" id="3.30.750.44">
    <property type="match status" value="1"/>
</dbReference>
<feature type="domain" description="Tail specific protease" evidence="2">
    <location>
        <begin position="206"/>
        <end position="419"/>
    </location>
</feature>
<dbReference type="SUPFAM" id="SSF52096">
    <property type="entry name" value="ClpP/crotonase"/>
    <property type="match status" value="1"/>
</dbReference>
<dbReference type="GO" id="GO:0006508">
    <property type="term" value="P:proteolysis"/>
    <property type="evidence" value="ECO:0007669"/>
    <property type="project" value="UniProtKB-KW"/>
</dbReference>
<keyword evidence="1" id="KW-1133">Transmembrane helix</keyword>
<dbReference type="InterPro" id="IPR029045">
    <property type="entry name" value="ClpP/crotonase-like_dom_sf"/>
</dbReference>
<dbReference type="RefSeq" id="WP_242650495.1">
    <property type="nucleotide sequence ID" value="NZ_FOIZ01000001.1"/>
</dbReference>
<keyword evidence="4" id="KW-1185">Reference proteome</keyword>
<dbReference type="Pfam" id="PF03572">
    <property type="entry name" value="Peptidase_S41"/>
    <property type="match status" value="1"/>
</dbReference>
<dbReference type="CDD" id="cd07563">
    <property type="entry name" value="Peptidase_S41_IRBP"/>
    <property type="match status" value="1"/>
</dbReference>
<dbReference type="PANTHER" id="PTHR11261">
    <property type="entry name" value="INTERPHOTORECEPTOR RETINOID-BINDING PROTEIN"/>
    <property type="match status" value="1"/>
</dbReference>
<dbReference type="Pfam" id="PF14684">
    <property type="entry name" value="Tricorn_C1"/>
    <property type="match status" value="1"/>
</dbReference>
<dbReference type="EMBL" id="FOIZ01000001">
    <property type="protein sequence ID" value="SEW16310.1"/>
    <property type="molecule type" value="Genomic_DNA"/>
</dbReference>
<dbReference type="Gene3D" id="3.90.226.10">
    <property type="entry name" value="2-enoyl-CoA Hydratase, Chain A, domain 1"/>
    <property type="match status" value="1"/>
</dbReference>
<name>A0A1I0PPJ0_9RHOB</name>
<keyword evidence="3" id="KW-0645">Protease</keyword>